<keyword evidence="2" id="KW-0009">Actin-binding</keyword>
<reference evidence="3" key="1">
    <citation type="submission" date="2009-08" db="EMBL/GenBank/DDBJ databases">
        <title>Annotation of Salpingoeca rosetta.</title>
        <authorList>
            <consortium name="The Broad Institute Genome Sequencing Platform"/>
            <person name="Russ C."/>
            <person name="Cuomo C."/>
            <person name="Burger G."/>
            <person name="Gray M.W."/>
            <person name="Holland P.W.H."/>
            <person name="King N."/>
            <person name="Lang F.B.F."/>
            <person name="Roger A.J."/>
            <person name="Ruiz-Trillo I."/>
            <person name="Young S.K."/>
            <person name="Zeng Q."/>
            <person name="Gargeya S."/>
            <person name="Alvarado L."/>
            <person name="Berlin A."/>
            <person name="Chapman S.B."/>
            <person name="Chen Z."/>
            <person name="Freedman E."/>
            <person name="Gellesch M."/>
            <person name="Goldberg J."/>
            <person name="Griggs A."/>
            <person name="Gujja S."/>
            <person name="Heilman E."/>
            <person name="Heiman D."/>
            <person name="Howarth C."/>
            <person name="Mehta T."/>
            <person name="Neiman D."/>
            <person name="Pearson M."/>
            <person name="Roberts A."/>
            <person name="Saif S."/>
            <person name="Shea T."/>
            <person name="Shenoy N."/>
            <person name="Sisk P."/>
            <person name="Stolte C."/>
            <person name="Sykes S."/>
            <person name="White J."/>
            <person name="Yandava C."/>
            <person name="Haas B."/>
            <person name="Nusbaum C."/>
            <person name="Birren B."/>
        </authorList>
    </citation>
    <scope>NUCLEOTIDE SEQUENCE [LARGE SCALE GENOMIC DNA]</scope>
    <source>
        <strain evidence="3">ATCC 50818</strain>
    </source>
</reference>
<keyword evidence="4" id="KW-1185">Reference proteome</keyword>
<name>F2TW64_SALR5</name>
<dbReference type="GO" id="GO:0051016">
    <property type="term" value="P:barbed-end actin filament capping"/>
    <property type="evidence" value="ECO:0007669"/>
    <property type="project" value="UniProtKB-UniRule"/>
</dbReference>
<evidence type="ECO:0000313" key="3">
    <source>
        <dbReference type="EMBL" id="EGD72310.1"/>
    </source>
</evidence>
<dbReference type="GeneID" id="16067570"/>
<comment type="function">
    <text evidence="2">F-actin-capping proteins bind in a Ca(2+)-independent manner to the fast growing ends of actin filaments (barbed end) thereby blocking the exchange of subunits at these ends. Unlike other capping proteins (such as gelsolin and severin), these proteins do not sever actin filaments.</text>
</comment>
<dbReference type="InterPro" id="IPR002189">
    <property type="entry name" value="CapZ_alpha"/>
</dbReference>
<evidence type="ECO:0000256" key="2">
    <source>
        <dbReference type="RuleBase" id="RU365077"/>
    </source>
</evidence>
<dbReference type="InterPro" id="IPR037282">
    <property type="entry name" value="CapZ_alpha/beta"/>
</dbReference>
<dbReference type="InParanoid" id="F2TW64"/>
<protein>
    <recommendedName>
        <fullName evidence="2">F-actin-capping protein subunit alpha</fullName>
    </recommendedName>
</protein>
<dbReference type="PANTHER" id="PTHR10653:SF0">
    <property type="entry name" value="F-ACTIN-CAPPING PROTEIN SUBUNIT ALPHA"/>
    <property type="match status" value="1"/>
</dbReference>
<dbReference type="GO" id="GO:0008290">
    <property type="term" value="C:F-actin capping protein complex"/>
    <property type="evidence" value="ECO:0007669"/>
    <property type="project" value="UniProtKB-UniRule"/>
</dbReference>
<dbReference type="Proteomes" id="UP000007799">
    <property type="component" value="Unassembled WGS sequence"/>
</dbReference>
<gene>
    <name evidence="3" type="ORF">PTSG_00328</name>
</gene>
<evidence type="ECO:0000313" key="4">
    <source>
        <dbReference type="Proteomes" id="UP000007799"/>
    </source>
</evidence>
<dbReference type="RefSeq" id="XP_004998880.1">
    <property type="nucleotide sequence ID" value="XM_004998823.1"/>
</dbReference>
<dbReference type="GO" id="GO:0030863">
    <property type="term" value="C:cortical cytoskeleton"/>
    <property type="evidence" value="ECO:0007669"/>
    <property type="project" value="TreeGrafter"/>
</dbReference>
<sequence>MFRTGICCSPCISTTNNQPKATTKMDYDEDIPDEEKVQIAKDFLANAPPGEFNEVFNDVRVLLDNDALLKQAGEEAFSTYNEDQFMIAKVDEDNVLVTTAGRTADGRYKHPSKSKVFSFDHLRRTVDEIADGEAPGQASLRDEVEAAAHDYAKEEHRRACVAR</sequence>
<dbReference type="eggNOG" id="KOG0836">
    <property type="taxonomic scope" value="Eukaryota"/>
</dbReference>
<keyword evidence="1 2" id="KW-0117">Actin capping</keyword>
<organism evidence="4">
    <name type="scientific">Salpingoeca rosetta (strain ATCC 50818 / BSB-021)</name>
    <dbReference type="NCBI Taxonomy" id="946362"/>
    <lineage>
        <taxon>Eukaryota</taxon>
        <taxon>Choanoflagellata</taxon>
        <taxon>Craspedida</taxon>
        <taxon>Salpingoecidae</taxon>
        <taxon>Salpingoeca</taxon>
    </lineage>
</organism>
<dbReference type="InterPro" id="IPR042489">
    <property type="entry name" value="CapZ_alpha_1"/>
</dbReference>
<dbReference type="PANTHER" id="PTHR10653">
    <property type="entry name" value="F-ACTIN-CAPPING PROTEIN SUBUNIT ALPHA"/>
    <property type="match status" value="1"/>
</dbReference>
<dbReference type="EMBL" id="GL832955">
    <property type="protein sequence ID" value="EGD72310.1"/>
    <property type="molecule type" value="Genomic_DNA"/>
</dbReference>
<comment type="subunit">
    <text evidence="2">Heterodimer of an alpha and a beta subunit.</text>
</comment>
<proteinExistence type="inferred from homology"/>
<dbReference type="Gene3D" id="3.30.1140.60">
    <property type="entry name" value="F-actin capping protein, alpha subunit"/>
    <property type="match status" value="1"/>
</dbReference>
<dbReference type="SUPFAM" id="SSF90096">
    <property type="entry name" value="Subunits of heterodimeric actin filament capping protein Capz"/>
    <property type="match status" value="1"/>
</dbReference>
<dbReference type="AlphaFoldDB" id="F2TW64"/>
<dbReference type="Pfam" id="PF01267">
    <property type="entry name" value="F-actin_cap_A"/>
    <property type="match status" value="1"/>
</dbReference>
<dbReference type="GO" id="GO:0051015">
    <property type="term" value="F:actin filament binding"/>
    <property type="evidence" value="ECO:0007669"/>
    <property type="project" value="TreeGrafter"/>
</dbReference>
<comment type="similarity">
    <text evidence="2">Belongs to the F-actin-capping protein alpha subunit family.</text>
</comment>
<dbReference type="OrthoDB" id="340550at2759"/>
<dbReference type="KEGG" id="sre:PTSG_00328"/>
<accession>F2TW64</accession>
<dbReference type="GO" id="GO:0030036">
    <property type="term" value="P:actin cytoskeleton organization"/>
    <property type="evidence" value="ECO:0007669"/>
    <property type="project" value="TreeGrafter"/>
</dbReference>
<evidence type="ECO:0000256" key="1">
    <source>
        <dbReference type="ARBA" id="ARBA00022467"/>
    </source>
</evidence>
<dbReference type="STRING" id="946362.F2TW64"/>